<name>T5KWN0_MICMQ</name>
<dbReference type="PATRIC" id="fig|1333857.3.peg.712"/>
<dbReference type="AlphaFoldDB" id="T5KWN0"/>
<evidence type="ECO:0000256" key="4">
    <source>
        <dbReference type="SAM" id="MobiDB-lite"/>
    </source>
</evidence>
<dbReference type="RefSeq" id="WP_021198696.1">
    <property type="nucleotide sequence ID" value="NZ_ATAO01000079.1"/>
</dbReference>
<keyword evidence="2" id="KW-0645">Protease</keyword>
<keyword evidence="3" id="KW-0378">Hydrolase</keyword>
<sequence>MDLKICTVKVKAIGDETVDGTFQAYASVFDNVDSYGDVVRKGAFERTLAEWAEKDEKLPLLWGHDFYDPFSNIGHIEEAKEDEHGLWVEGVLDLENPKAAQVYRLIKGGRVAQMSFAFDTESSRRGTVDGVDVNELLDLTLYEVSVVPLGANAETEILAVKHGLKAGRVLSAKNETALRSALEQIQSGVTAVNTVLAAVGESEDDSKASGSEPAKTNEEPAGVKPVEEPTRTPPAPKRLQLDLAIGELETIKS</sequence>
<evidence type="ECO:0000313" key="6">
    <source>
        <dbReference type="EMBL" id="EQM83416.1"/>
    </source>
</evidence>
<accession>T5KWN0</accession>
<dbReference type="InterPro" id="IPR054613">
    <property type="entry name" value="Peptidase_S78_dom"/>
</dbReference>
<evidence type="ECO:0000256" key="3">
    <source>
        <dbReference type="ARBA" id="ARBA00022801"/>
    </source>
</evidence>
<reference evidence="6 7" key="1">
    <citation type="journal article" date="2013" name="Genome Announc.">
        <title>Whole-genome sequences of five oyster-associated bacteria show potential for crude oil hydrocarbon degradation.</title>
        <authorList>
            <person name="Chauhan A."/>
            <person name="Green S."/>
            <person name="Pathak A."/>
            <person name="Thomas J."/>
            <person name="Venkatramanan R."/>
        </authorList>
    </citation>
    <scope>NUCLEOTIDE SEQUENCE [LARGE SCALE GENOMIC DNA]</scope>
    <source>
        <strain evidence="6 7">MF109</strain>
    </source>
</reference>
<gene>
    <name evidence="6" type="ORF">L687_12415</name>
</gene>
<dbReference type="NCBIfam" id="TIGR01543">
    <property type="entry name" value="proheadase_HK97"/>
    <property type="match status" value="1"/>
</dbReference>
<evidence type="ECO:0000259" key="5">
    <source>
        <dbReference type="Pfam" id="PF04586"/>
    </source>
</evidence>
<dbReference type="InterPro" id="IPR006433">
    <property type="entry name" value="Prohead_protease"/>
</dbReference>
<evidence type="ECO:0000256" key="2">
    <source>
        <dbReference type="ARBA" id="ARBA00022670"/>
    </source>
</evidence>
<organism evidence="6 7">
    <name type="scientific">Microbacterium maritypicum MF109</name>
    <dbReference type="NCBI Taxonomy" id="1333857"/>
    <lineage>
        <taxon>Bacteria</taxon>
        <taxon>Bacillati</taxon>
        <taxon>Actinomycetota</taxon>
        <taxon>Actinomycetes</taxon>
        <taxon>Micrococcales</taxon>
        <taxon>Microbacteriaceae</taxon>
        <taxon>Microbacterium</taxon>
    </lineage>
</organism>
<dbReference type="Proteomes" id="UP000016033">
    <property type="component" value="Unassembled WGS sequence"/>
</dbReference>
<dbReference type="EMBL" id="ATAO01000079">
    <property type="protein sequence ID" value="EQM83416.1"/>
    <property type="molecule type" value="Genomic_DNA"/>
</dbReference>
<proteinExistence type="predicted"/>
<feature type="region of interest" description="Disordered" evidence="4">
    <location>
        <begin position="201"/>
        <end position="253"/>
    </location>
</feature>
<dbReference type="GO" id="GO:0006508">
    <property type="term" value="P:proteolysis"/>
    <property type="evidence" value="ECO:0007669"/>
    <property type="project" value="UniProtKB-KW"/>
</dbReference>
<feature type="domain" description="Prohead serine protease" evidence="5">
    <location>
        <begin position="9"/>
        <end position="164"/>
    </location>
</feature>
<keyword evidence="1" id="KW-1188">Viral release from host cell</keyword>
<protein>
    <recommendedName>
        <fullName evidence="5">Prohead serine protease domain-containing protein</fullName>
    </recommendedName>
</protein>
<dbReference type="GO" id="GO:0008233">
    <property type="term" value="F:peptidase activity"/>
    <property type="evidence" value="ECO:0007669"/>
    <property type="project" value="UniProtKB-KW"/>
</dbReference>
<comment type="caution">
    <text evidence="6">The sequence shown here is derived from an EMBL/GenBank/DDBJ whole genome shotgun (WGS) entry which is preliminary data.</text>
</comment>
<dbReference type="Pfam" id="PF04586">
    <property type="entry name" value="Peptidase_S78"/>
    <property type="match status" value="1"/>
</dbReference>
<evidence type="ECO:0000256" key="1">
    <source>
        <dbReference type="ARBA" id="ARBA00022612"/>
    </source>
</evidence>
<evidence type="ECO:0000313" key="7">
    <source>
        <dbReference type="Proteomes" id="UP000016033"/>
    </source>
</evidence>